<comment type="caution">
    <text evidence="2">The sequence shown here is derived from an EMBL/GenBank/DDBJ whole genome shotgun (WGS) entry which is preliminary data.</text>
</comment>
<keyword evidence="1" id="KW-0812">Transmembrane</keyword>
<feature type="transmembrane region" description="Helical" evidence="1">
    <location>
        <begin position="117"/>
        <end position="137"/>
    </location>
</feature>
<dbReference type="RefSeq" id="WP_345021108.1">
    <property type="nucleotide sequence ID" value="NZ_BAABDO010000031.1"/>
</dbReference>
<sequence>MALILAAESGLLAGLLLPGTATVVTAGFLTHPAYGDRPFAAVLATVIAASAAGANYGYARGLGGVLTTRLTGERYTRLLARVRTHPRTVTFAAHCIGGLRTLFPRMAADASIPYRRFAAANLAAACVWGSSLTIAGHASGTALERVRTASSLLGLPLLLAALACYLLWRAFCLLR</sequence>
<dbReference type="Proteomes" id="UP001500266">
    <property type="component" value="Unassembled WGS sequence"/>
</dbReference>
<dbReference type="EMBL" id="BAABDO010000031">
    <property type="protein sequence ID" value="GAA4139986.1"/>
    <property type="molecule type" value="Genomic_DNA"/>
</dbReference>
<evidence type="ECO:0000313" key="2">
    <source>
        <dbReference type="EMBL" id="GAA4139986.1"/>
    </source>
</evidence>
<keyword evidence="1" id="KW-0472">Membrane</keyword>
<gene>
    <name evidence="2" type="ORF">GCM10022416_26810</name>
</gene>
<evidence type="ECO:0000313" key="3">
    <source>
        <dbReference type="Proteomes" id="UP001500266"/>
    </source>
</evidence>
<organism evidence="2 3">
    <name type="scientific">Actinomadura keratinilytica</name>
    <dbReference type="NCBI Taxonomy" id="547461"/>
    <lineage>
        <taxon>Bacteria</taxon>
        <taxon>Bacillati</taxon>
        <taxon>Actinomycetota</taxon>
        <taxon>Actinomycetes</taxon>
        <taxon>Streptosporangiales</taxon>
        <taxon>Thermomonosporaceae</taxon>
        <taxon>Actinomadura</taxon>
    </lineage>
</organism>
<protein>
    <recommendedName>
        <fullName evidence="4">DedA family protein</fullName>
    </recommendedName>
</protein>
<proteinExistence type="predicted"/>
<keyword evidence="3" id="KW-1185">Reference proteome</keyword>
<evidence type="ECO:0008006" key="4">
    <source>
        <dbReference type="Google" id="ProtNLM"/>
    </source>
</evidence>
<feature type="transmembrane region" description="Helical" evidence="1">
    <location>
        <begin position="149"/>
        <end position="168"/>
    </location>
</feature>
<name>A0ABP7YRX3_9ACTN</name>
<accession>A0ABP7YRX3</accession>
<evidence type="ECO:0000256" key="1">
    <source>
        <dbReference type="SAM" id="Phobius"/>
    </source>
</evidence>
<keyword evidence="1" id="KW-1133">Transmembrane helix</keyword>
<feature type="transmembrane region" description="Helical" evidence="1">
    <location>
        <begin position="38"/>
        <end position="59"/>
    </location>
</feature>
<reference evidence="3" key="1">
    <citation type="journal article" date="2019" name="Int. J. Syst. Evol. Microbiol.">
        <title>The Global Catalogue of Microorganisms (GCM) 10K type strain sequencing project: providing services to taxonomists for standard genome sequencing and annotation.</title>
        <authorList>
            <consortium name="The Broad Institute Genomics Platform"/>
            <consortium name="The Broad Institute Genome Sequencing Center for Infectious Disease"/>
            <person name="Wu L."/>
            <person name="Ma J."/>
        </authorList>
    </citation>
    <scope>NUCLEOTIDE SEQUENCE [LARGE SCALE GENOMIC DNA]</scope>
    <source>
        <strain evidence="3">JCM 17316</strain>
    </source>
</reference>